<dbReference type="OrthoDB" id="10060792at2759"/>
<dbReference type="GO" id="GO:0005737">
    <property type="term" value="C:cytoplasm"/>
    <property type="evidence" value="ECO:0000318"/>
    <property type="project" value="GO_Central"/>
</dbReference>
<keyword evidence="1" id="KW-0346">Stress response</keyword>
<dbReference type="PANTHER" id="PTHR45640">
    <property type="entry name" value="HEAT SHOCK PROTEIN HSP-12.2-RELATED"/>
    <property type="match status" value="1"/>
</dbReference>
<accession>A0A8R1UD56</accession>
<evidence type="ECO:0000313" key="4">
    <source>
        <dbReference type="EnsemblMetazoa" id="PPA14013.1"/>
    </source>
</evidence>
<dbReference type="InterPro" id="IPR002068">
    <property type="entry name" value="A-crystallin/Hsp20_dom"/>
</dbReference>
<dbReference type="GO" id="GO:0042026">
    <property type="term" value="P:protein refolding"/>
    <property type="evidence" value="ECO:0000318"/>
    <property type="project" value="GO_Central"/>
</dbReference>
<sequence length="189" mass="21764">MSYILNIHTLYSVSTMIRHLGSSSRALSVPARLSRRNFTHFPVAFYRPIDRQFDFMEREMDRAFRHPFWTSPFTSISSLDLSQLPPLIVTENGTKKFKLEFDVSKFKPEEVRVKTTAKENTLQVEAKHEDDTCKFEFSRTITVPSGTTLTDLKCRFSSDGTLTLEAPFVPPIEEKKEAIQDTDIPVEHT</sequence>
<dbReference type="GO" id="GO:0005634">
    <property type="term" value="C:nucleus"/>
    <property type="evidence" value="ECO:0000318"/>
    <property type="project" value="GO_Central"/>
</dbReference>
<dbReference type="Gene3D" id="2.60.40.790">
    <property type="match status" value="1"/>
</dbReference>
<dbReference type="GO" id="GO:0009408">
    <property type="term" value="P:response to heat"/>
    <property type="evidence" value="ECO:0000318"/>
    <property type="project" value="GO_Central"/>
</dbReference>
<dbReference type="PANTHER" id="PTHR45640:SF13">
    <property type="entry name" value="HEAT SHOCK PROTEIN 22-RELATED"/>
    <property type="match status" value="1"/>
</dbReference>
<keyword evidence="5" id="KW-1185">Reference proteome</keyword>
<protein>
    <submittedName>
        <fullName evidence="4">SHSP domain-containing protein</fullName>
    </submittedName>
</protein>
<proteinExistence type="inferred from homology"/>
<organism evidence="4 5">
    <name type="scientific">Pristionchus pacificus</name>
    <name type="common">Parasitic nematode worm</name>
    <dbReference type="NCBI Taxonomy" id="54126"/>
    <lineage>
        <taxon>Eukaryota</taxon>
        <taxon>Metazoa</taxon>
        <taxon>Ecdysozoa</taxon>
        <taxon>Nematoda</taxon>
        <taxon>Chromadorea</taxon>
        <taxon>Rhabditida</taxon>
        <taxon>Rhabditina</taxon>
        <taxon>Diplogasteromorpha</taxon>
        <taxon>Diplogasteroidea</taxon>
        <taxon>Neodiplogasteridae</taxon>
        <taxon>Pristionchus</taxon>
    </lineage>
</organism>
<dbReference type="InterPro" id="IPR008978">
    <property type="entry name" value="HSP20-like_chaperone"/>
</dbReference>
<evidence type="ECO:0000256" key="2">
    <source>
        <dbReference type="PROSITE-ProRule" id="PRU00285"/>
    </source>
</evidence>
<evidence type="ECO:0000256" key="1">
    <source>
        <dbReference type="ARBA" id="ARBA00023016"/>
    </source>
</evidence>
<gene>
    <name evidence="4" type="primary">WBGene00103567</name>
</gene>
<reference evidence="5" key="1">
    <citation type="journal article" date="2008" name="Nat. Genet.">
        <title>The Pristionchus pacificus genome provides a unique perspective on nematode lifestyle and parasitism.</title>
        <authorList>
            <person name="Dieterich C."/>
            <person name="Clifton S.W."/>
            <person name="Schuster L.N."/>
            <person name="Chinwalla A."/>
            <person name="Delehaunty K."/>
            <person name="Dinkelacker I."/>
            <person name="Fulton L."/>
            <person name="Fulton R."/>
            <person name="Godfrey J."/>
            <person name="Minx P."/>
            <person name="Mitreva M."/>
            <person name="Roeseler W."/>
            <person name="Tian H."/>
            <person name="Witte H."/>
            <person name="Yang S.P."/>
            <person name="Wilson R.K."/>
            <person name="Sommer R.J."/>
        </authorList>
    </citation>
    <scope>NUCLEOTIDE SEQUENCE [LARGE SCALE GENOMIC DNA]</scope>
    <source>
        <strain evidence="5">PS312</strain>
    </source>
</reference>
<reference evidence="4" key="2">
    <citation type="submission" date="2022-06" db="UniProtKB">
        <authorList>
            <consortium name="EnsemblMetazoa"/>
        </authorList>
    </citation>
    <scope>IDENTIFICATION</scope>
    <source>
        <strain evidence="4">PS312</strain>
    </source>
</reference>
<dbReference type="GO" id="GO:0051082">
    <property type="term" value="F:unfolded protein binding"/>
    <property type="evidence" value="ECO:0000318"/>
    <property type="project" value="GO_Central"/>
</dbReference>
<dbReference type="Proteomes" id="UP000005239">
    <property type="component" value="Unassembled WGS sequence"/>
</dbReference>
<comment type="similarity">
    <text evidence="2 3">Belongs to the small heat shock protein (HSP20) family.</text>
</comment>
<dbReference type="AlphaFoldDB" id="A0A2A6CRP1"/>
<dbReference type="Pfam" id="PF00011">
    <property type="entry name" value="HSP20"/>
    <property type="match status" value="1"/>
</dbReference>
<dbReference type="PROSITE" id="PS01031">
    <property type="entry name" value="SHSP"/>
    <property type="match status" value="1"/>
</dbReference>
<evidence type="ECO:0000256" key="3">
    <source>
        <dbReference type="RuleBase" id="RU003616"/>
    </source>
</evidence>
<evidence type="ECO:0000313" key="5">
    <source>
        <dbReference type="Proteomes" id="UP000005239"/>
    </source>
</evidence>
<name>A0A2A6CRP1_PRIPA</name>
<dbReference type="SUPFAM" id="SSF49764">
    <property type="entry name" value="HSP20-like chaperones"/>
    <property type="match status" value="1"/>
</dbReference>
<dbReference type="CDD" id="cd06526">
    <property type="entry name" value="metazoan_ACD"/>
    <property type="match status" value="1"/>
</dbReference>
<dbReference type="EnsemblMetazoa" id="PPA14013.1">
    <property type="protein sequence ID" value="PPA14013.1"/>
    <property type="gene ID" value="WBGene00103567"/>
</dbReference>
<accession>A0A2A6CRP1</accession>
<dbReference type="InterPro" id="IPR001436">
    <property type="entry name" value="Alpha-crystallin/sHSP_animal"/>
</dbReference>